<feature type="non-terminal residue" evidence="2">
    <location>
        <position position="81"/>
    </location>
</feature>
<organism evidence="2">
    <name type="scientific">marine sediment metagenome</name>
    <dbReference type="NCBI Taxonomy" id="412755"/>
    <lineage>
        <taxon>unclassified sequences</taxon>
        <taxon>metagenomes</taxon>
        <taxon>ecological metagenomes</taxon>
    </lineage>
</organism>
<dbReference type="Gene3D" id="3.40.720.10">
    <property type="entry name" value="Alkaline Phosphatase, subunit A"/>
    <property type="match status" value="1"/>
</dbReference>
<evidence type="ECO:0000313" key="2">
    <source>
        <dbReference type="EMBL" id="KKL93205.1"/>
    </source>
</evidence>
<dbReference type="Pfam" id="PF00884">
    <property type="entry name" value="Sulfatase"/>
    <property type="match status" value="1"/>
</dbReference>
<dbReference type="InterPro" id="IPR000917">
    <property type="entry name" value="Sulfatase_N"/>
</dbReference>
<dbReference type="SUPFAM" id="SSF53649">
    <property type="entry name" value="Alkaline phosphatase-like"/>
    <property type="match status" value="1"/>
</dbReference>
<proteinExistence type="predicted"/>
<evidence type="ECO:0000259" key="1">
    <source>
        <dbReference type="Pfam" id="PF00884"/>
    </source>
</evidence>
<comment type="caution">
    <text evidence="2">The sequence shown here is derived from an EMBL/GenBank/DDBJ whole genome shotgun (WGS) entry which is preliminary data.</text>
</comment>
<feature type="domain" description="Sulfatase N-terminal" evidence="1">
    <location>
        <begin position="10"/>
        <end position="73"/>
    </location>
</feature>
<dbReference type="InterPro" id="IPR017850">
    <property type="entry name" value="Alkaline_phosphatase_core_sf"/>
</dbReference>
<reference evidence="2" key="1">
    <citation type="journal article" date="2015" name="Nature">
        <title>Complex archaea that bridge the gap between prokaryotes and eukaryotes.</title>
        <authorList>
            <person name="Spang A."/>
            <person name="Saw J.H."/>
            <person name="Jorgensen S.L."/>
            <person name="Zaremba-Niedzwiedzka K."/>
            <person name="Martijn J."/>
            <person name="Lind A.E."/>
            <person name="van Eijk R."/>
            <person name="Schleper C."/>
            <person name="Guy L."/>
            <person name="Ettema T.J."/>
        </authorList>
    </citation>
    <scope>NUCLEOTIDE SEQUENCE</scope>
</reference>
<dbReference type="AlphaFoldDB" id="A0A0F9IHF3"/>
<protein>
    <recommendedName>
        <fullName evidence="1">Sulfatase N-terminal domain-containing protein</fullName>
    </recommendedName>
</protein>
<name>A0A0F9IHF3_9ZZZZ</name>
<dbReference type="EMBL" id="LAZR01019254">
    <property type="protein sequence ID" value="KKL93205.1"/>
    <property type="molecule type" value="Genomic_DNA"/>
</dbReference>
<accession>A0A0F9IHF3</accession>
<gene>
    <name evidence="2" type="ORF">LCGC14_1877050</name>
</gene>
<sequence>MADEITSKAVFLITIDALNLNHLKVYGYNRNTAPNLEKFITQGSIFINAFTNGPETPSSFSSIFSSILPFLNGGYSPMPSH</sequence>